<dbReference type="InterPro" id="IPR001279">
    <property type="entry name" value="Metallo-B-lactamas"/>
</dbReference>
<feature type="domain" description="Metallo-beta-lactamase" evidence="2">
    <location>
        <begin position="15"/>
        <end position="253"/>
    </location>
</feature>
<protein>
    <submittedName>
        <fullName evidence="4">MBL fold metallo-hydrolase</fullName>
    </submittedName>
</protein>
<dbReference type="SMART" id="SM00849">
    <property type="entry name" value="Lactamase_B"/>
    <property type="match status" value="1"/>
</dbReference>
<dbReference type="InterPro" id="IPR011108">
    <property type="entry name" value="RMMBL"/>
</dbReference>
<dbReference type="Gene3D" id="3.60.15.10">
    <property type="entry name" value="Ribonuclease Z/Hydroxyacylglutathione hydrolase-like"/>
    <property type="match status" value="1"/>
</dbReference>
<evidence type="ECO:0000313" key="4">
    <source>
        <dbReference type="EMBL" id="HDL90212.1"/>
    </source>
</evidence>
<accession>A0A7C0WUU5</accession>
<dbReference type="SUPFAM" id="SSF56281">
    <property type="entry name" value="Metallo-hydrolase/oxidoreductase"/>
    <property type="match status" value="1"/>
</dbReference>
<gene>
    <name evidence="4" type="ORF">ENG14_04850</name>
</gene>
<dbReference type="SMART" id="SM01027">
    <property type="entry name" value="Beta-Casp"/>
    <property type="match status" value="1"/>
</dbReference>
<comment type="caution">
    <text evidence="4">The sequence shown here is derived from an EMBL/GenBank/DDBJ whole genome shotgun (WGS) entry which is preliminary data.</text>
</comment>
<proteinExistence type="predicted"/>
<dbReference type="Gene3D" id="3.40.50.10890">
    <property type="match status" value="1"/>
</dbReference>
<dbReference type="Pfam" id="PF07521">
    <property type="entry name" value="RMMBL"/>
    <property type="match status" value="1"/>
</dbReference>
<evidence type="ECO:0000259" key="2">
    <source>
        <dbReference type="SMART" id="SM00849"/>
    </source>
</evidence>
<dbReference type="InterPro" id="IPR036866">
    <property type="entry name" value="RibonucZ/Hydroxyglut_hydro"/>
</dbReference>
<name>A0A7C0WUU5_9BACT</name>
<sequence>MSVQVTCLGGVGQVTGSCYLIDTGSVRFLVDCGLFQGGKKTETLNYGPWGFKPQEIPYLLLTHAHIDHSGRIPKLVKDGFHGKIFATRPTCELCRILFMDAAHIQEMHAEWQTRKNLRKGKPPIQPLYTAVDAEKAIEFLEPVERDREINFPEGIRVVFRNAGHILGSSFLELKIRGASASDDEVKMVFTGDLGRPGQLIVKDPAYALKADALFIESTYGDRDHKGLGESKEELLEAIRYSYNHGEKVLIPAFAVERTQEVLYILSEFFRNKLIPDDIPVYLDSPLAIEATKIFRSMREFYDEEALEILRSGYDPLDFPQLIFSQSVDDSKAINMREGSAIVIAGNGMCTAGRILHHIKHNIWRPGCSMVFVGYQAEGSIGRRIIEGAQRIRLMGEELSVRARVFTIGGLSSHAGKSDLIDWISHFRTPDMKVFVVHGEKRSSQAFAATLRQLFNFPVVVPQLGDSFIIEPRAIKLPPEKRLDDYVYELARKFLEVHHYTYESMSGLGRAEKSLVVKKLDTIDRELEEVLNILQKR</sequence>
<dbReference type="PANTHER" id="PTHR11203">
    <property type="entry name" value="CLEAVAGE AND POLYADENYLATION SPECIFICITY FACTOR FAMILY MEMBER"/>
    <property type="match status" value="1"/>
</dbReference>
<dbReference type="Proteomes" id="UP000886355">
    <property type="component" value="Unassembled WGS sequence"/>
</dbReference>
<dbReference type="AlphaFoldDB" id="A0A7C0WUU5"/>
<dbReference type="GO" id="GO:0016787">
    <property type="term" value="F:hydrolase activity"/>
    <property type="evidence" value="ECO:0007669"/>
    <property type="project" value="UniProtKB-KW"/>
</dbReference>
<organism evidence="4">
    <name type="scientific">Thermodesulforhabdus norvegica</name>
    <dbReference type="NCBI Taxonomy" id="39841"/>
    <lineage>
        <taxon>Bacteria</taxon>
        <taxon>Pseudomonadati</taxon>
        <taxon>Thermodesulfobacteriota</taxon>
        <taxon>Syntrophobacteria</taxon>
        <taxon>Syntrophobacterales</taxon>
        <taxon>Thermodesulforhabdaceae</taxon>
        <taxon>Thermodesulforhabdus</taxon>
    </lineage>
</organism>
<dbReference type="InterPro" id="IPR050698">
    <property type="entry name" value="MBL"/>
</dbReference>
<dbReference type="EMBL" id="DQZW01000229">
    <property type="protein sequence ID" value="HDL90212.1"/>
    <property type="molecule type" value="Genomic_DNA"/>
</dbReference>
<reference evidence="4" key="1">
    <citation type="journal article" date="2020" name="mSystems">
        <title>Genome- and Community-Level Interaction Insights into Carbon Utilization and Element Cycling Functions of Hydrothermarchaeota in Hydrothermal Sediment.</title>
        <authorList>
            <person name="Zhou Z."/>
            <person name="Liu Y."/>
            <person name="Xu W."/>
            <person name="Pan J."/>
            <person name="Luo Z.H."/>
            <person name="Li M."/>
        </authorList>
    </citation>
    <scope>NUCLEOTIDE SEQUENCE [LARGE SCALE GENOMIC DNA]</scope>
    <source>
        <strain evidence="4">HyVt-19</strain>
    </source>
</reference>
<keyword evidence="1" id="KW-0378">Hydrolase</keyword>
<dbReference type="Pfam" id="PF10996">
    <property type="entry name" value="Beta-Casp"/>
    <property type="match status" value="1"/>
</dbReference>
<dbReference type="CDD" id="cd16295">
    <property type="entry name" value="TTHA0252-CPSF-like_MBL-fold"/>
    <property type="match status" value="1"/>
</dbReference>
<evidence type="ECO:0000256" key="1">
    <source>
        <dbReference type="ARBA" id="ARBA00022801"/>
    </source>
</evidence>
<dbReference type="PANTHER" id="PTHR11203:SF37">
    <property type="entry name" value="INTEGRATOR COMPLEX SUBUNIT 11"/>
    <property type="match status" value="1"/>
</dbReference>
<dbReference type="Pfam" id="PF00753">
    <property type="entry name" value="Lactamase_B"/>
    <property type="match status" value="1"/>
</dbReference>
<evidence type="ECO:0000259" key="3">
    <source>
        <dbReference type="SMART" id="SM01027"/>
    </source>
</evidence>
<feature type="domain" description="Beta-Casp" evidence="3">
    <location>
        <begin position="258"/>
        <end position="384"/>
    </location>
</feature>
<dbReference type="InterPro" id="IPR022712">
    <property type="entry name" value="Beta_Casp"/>
</dbReference>
<dbReference type="GO" id="GO:0004521">
    <property type="term" value="F:RNA endonuclease activity"/>
    <property type="evidence" value="ECO:0007669"/>
    <property type="project" value="TreeGrafter"/>
</dbReference>